<dbReference type="Pfam" id="PF01764">
    <property type="entry name" value="Lipase_3"/>
    <property type="match status" value="1"/>
</dbReference>
<organism evidence="4 5">
    <name type="scientific">Enorma phocaeensis</name>
    <dbReference type="NCBI Taxonomy" id="1871019"/>
    <lineage>
        <taxon>Bacteria</taxon>
        <taxon>Bacillati</taxon>
        <taxon>Actinomycetota</taxon>
        <taxon>Coriobacteriia</taxon>
        <taxon>Coriobacteriales</taxon>
        <taxon>Coriobacteriaceae</taxon>
        <taxon>Enorma</taxon>
    </lineage>
</organism>
<feature type="domain" description="Fungal lipase-type" evidence="3">
    <location>
        <begin position="292"/>
        <end position="415"/>
    </location>
</feature>
<evidence type="ECO:0000256" key="2">
    <source>
        <dbReference type="SAM" id="Phobius"/>
    </source>
</evidence>
<dbReference type="EMBL" id="JAUDDZ010000009">
    <property type="protein sequence ID" value="MDM8275290.1"/>
    <property type="molecule type" value="Genomic_DNA"/>
</dbReference>
<evidence type="ECO:0000256" key="1">
    <source>
        <dbReference type="SAM" id="MobiDB-lite"/>
    </source>
</evidence>
<dbReference type="PANTHER" id="PTHR45856">
    <property type="entry name" value="ALPHA/BETA-HYDROLASES SUPERFAMILY PROTEIN"/>
    <property type="match status" value="1"/>
</dbReference>
<dbReference type="Gene3D" id="3.40.50.1820">
    <property type="entry name" value="alpha/beta hydrolase"/>
    <property type="match status" value="1"/>
</dbReference>
<dbReference type="RefSeq" id="WP_289545291.1">
    <property type="nucleotide sequence ID" value="NZ_JAUDDZ010000009.1"/>
</dbReference>
<dbReference type="InterPro" id="IPR029058">
    <property type="entry name" value="AB_hydrolase_fold"/>
</dbReference>
<evidence type="ECO:0000313" key="4">
    <source>
        <dbReference type="EMBL" id="MDM8275290.1"/>
    </source>
</evidence>
<name>A0ABT7V9X4_9ACTN</name>
<dbReference type="InterPro" id="IPR051218">
    <property type="entry name" value="Sec_MonoDiacylglyc_Lipase"/>
</dbReference>
<gene>
    <name evidence="4" type="ORF">QUW28_07275</name>
</gene>
<dbReference type="SUPFAM" id="SSF53474">
    <property type="entry name" value="alpha/beta-Hydrolases"/>
    <property type="match status" value="1"/>
</dbReference>
<evidence type="ECO:0000259" key="3">
    <source>
        <dbReference type="Pfam" id="PF01764"/>
    </source>
</evidence>
<evidence type="ECO:0000313" key="5">
    <source>
        <dbReference type="Proteomes" id="UP001529421"/>
    </source>
</evidence>
<proteinExistence type="predicted"/>
<keyword evidence="2" id="KW-1133">Transmembrane helix</keyword>
<accession>A0ABT7V9X4</accession>
<feature type="transmembrane region" description="Helical" evidence="2">
    <location>
        <begin position="21"/>
        <end position="42"/>
    </location>
</feature>
<sequence>MRQPEDMLSAAHVARVALRRIPFAVLVVVFVVVLACLFMLVYRYEQTRRGMGGVSSPGAAYGDTLPPSGRFTSNITYTCLDADGSGEVSADVLWDDAWFAGDATVYNHDLARACSVLSALAYSESGYYQEGSTQPAYMEDALADLGFDRVSTESYRYRSEIMDQVLNLVTQREDTVAYAIASKRIDESSEAAGATGGAASTRTVILVSIRGSYGSEWLSNFKLIADGGASADDSPASSPAADGDGAQGDASSPDVLSLLSGAGAGSSAEASAQDDSATEEPPSCYASGRALGHPGYVDAAGEIIGELKTWVDEAHARGDEVSLVATGHSRGGAVANLVAAAALDSLAATEQDDSSEQGKADGIADEALLRAGDTAAAYTFAAPASTTSREATSERYGSIFNIINPSDLMPHLPLEEWGYRRYGVDLVLPALDDASFEQRYEKMCAWYEDAMGKASSYEPEDARAVAAVTEDIAEHVGSVDDLFTPWGVAETIAACARHVDPARILLGHYPSVYIAWMYSLDATW</sequence>
<keyword evidence="2" id="KW-0812">Transmembrane</keyword>
<dbReference type="Proteomes" id="UP001529421">
    <property type="component" value="Unassembled WGS sequence"/>
</dbReference>
<dbReference type="PANTHER" id="PTHR45856:SF21">
    <property type="entry name" value="FUNGAL LIPASE-LIKE DOMAIN-CONTAINING PROTEIN"/>
    <property type="match status" value="1"/>
</dbReference>
<reference evidence="5" key="1">
    <citation type="submission" date="2023-06" db="EMBL/GenBank/DDBJ databases">
        <title>Identification and characterization of horizontal gene transfer across gut microbiota members of farm animals based on homology search.</title>
        <authorList>
            <person name="Zeman M."/>
            <person name="Kubasova T."/>
            <person name="Jahodarova E."/>
            <person name="Nykrynova M."/>
            <person name="Rychlik I."/>
        </authorList>
    </citation>
    <scope>NUCLEOTIDE SEQUENCE [LARGE SCALE GENOMIC DNA]</scope>
    <source>
        <strain evidence="5">154_Feed</strain>
    </source>
</reference>
<protein>
    <recommendedName>
        <fullName evidence="3">Fungal lipase-type domain-containing protein</fullName>
    </recommendedName>
</protein>
<keyword evidence="2" id="KW-0472">Membrane</keyword>
<dbReference type="InterPro" id="IPR002921">
    <property type="entry name" value="Fungal_lipase-type"/>
</dbReference>
<feature type="region of interest" description="Disordered" evidence="1">
    <location>
        <begin position="229"/>
        <end position="286"/>
    </location>
</feature>
<comment type="caution">
    <text evidence="4">The sequence shown here is derived from an EMBL/GenBank/DDBJ whole genome shotgun (WGS) entry which is preliminary data.</text>
</comment>
<feature type="compositionally biased region" description="Low complexity" evidence="1">
    <location>
        <begin position="229"/>
        <end position="275"/>
    </location>
</feature>
<keyword evidence="5" id="KW-1185">Reference proteome</keyword>